<organism evidence="2 3">
    <name type="scientific">Streptomyces brasiliscabiei</name>
    <dbReference type="NCBI Taxonomy" id="2736302"/>
    <lineage>
        <taxon>Bacteria</taxon>
        <taxon>Bacillati</taxon>
        <taxon>Actinomycetota</taxon>
        <taxon>Actinomycetes</taxon>
        <taxon>Kitasatosporales</taxon>
        <taxon>Streptomycetaceae</taxon>
        <taxon>Streptomyces</taxon>
    </lineage>
</organism>
<dbReference type="RefSeq" id="WP_336540410.1">
    <property type="nucleotide sequence ID" value="NZ_JBBAYM010000015.1"/>
</dbReference>
<keyword evidence="3" id="KW-1185">Reference proteome</keyword>
<dbReference type="Proteomes" id="UP001365781">
    <property type="component" value="Unassembled WGS sequence"/>
</dbReference>
<sequence length="153" mass="15619">MTARSLRHTARARVLAGPLLRVLGLAAVLFAVVLTHGAAPEHHGGHGVTGTAAHGTVTPEHPLPGVVADLVDPAAVLFVGPRHGHGEHGPGGPAEHCAPAQPQQGPALAQPRFAASVREAETPDRAPTPRRADEPLPADASSAALRTLVVQQV</sequence>
<protein>
    <recommendedName>
        <fullName evidence="4">Secreted protein</fullName>
    </recommendedName>
</protein>
<dbReference type="EMBL" id="JBBAYM010000015">
    <property type="protein sequence ID" value="MEI5612152.1"/>
    <property type="molecule type" value="Genomic_DNA"/>
</dbReference>
<evidence type="ECO:0000313" key="3">
    <source>
        <dbReference type="Proteomes" id="UP001365781"/>
    </source>
</evidence>
<comment type="caution">
    <text evidence="2">The sequence shown here is derived from an EMBL/GenBank/DDBJ whole genome shotgun (WGS) entry which is preliminary data.</text>
</comment>
<evidence type="ECO:0000313" key="2">
    <source>
        <dbReference type="EMBL" id="MEI5612152.1"/>
    </source>
</evidence>
<evidence type="ECO:0008006" key="4">
    <source>
        <dbReference type="Google" id="ProtNLM"/>
    </source>
</evidence>
<evidence type="ECO:0000256" key="1">
    <source>
        <dbReference type="SAM" id="MobiDB-lite"/>
    </source>
</evidence>
<name>A0ABU8GG40_9ACTN</name>
<feature type="compositionally biased region" description="Low complexity" evidence="1">
    <location>
        <begin position="98"/>
        <end position="111"/>
    </location>
</feature>
<gene>
    <name evidence="2" type="ORF">WB403_23600</name>
</gene>
<proteinExistence type="predicted"/>
<accession>A0ABU8GG40</accession>
<reference evidence="2 3" key="1">
    <citation type="submission" date="2024-03" db="EMBL/GenBank/DDBJ databases">
        <title>First Report of Pectobacterium brasiliscabiei causing potato scab in china.</title>
        <authorList>
            <person name="Handique U."/>
        </authorList>
    </citation>
    <scope>NUCLEOTIDE SEQUENCE [LARGE SCALE GENOMIC DNA]</scope>
    <source>
        <strain evidence="2 3">ZRIMU1503</strain>
    </source>
</reference>
<feature type="region of interest" description="Disordered" evidence="1">
    <location>
        <begin position="80"/>
        <end position="143"/>
    </location>
</feature>